<dbReference type="Proteomes" id="UP000640614">
    <property type="component" value="Unassembled WGS sequence"/>
</dbReference>
<evidence type="ECO:0008006" key="3">
    <source>
        <dbReference type="Google" id="ProtNLM"/>
    </source>
</evidence>
<comment type="caution">
    <text evidence="1">The sequence shown here is derived from an EMBL/GenBank/DDBJ whole genome shotgun (WGS) entry which is preliminary data.</text>
</comment>
<name>A0ABR9TKC1_9FLAO</name>
<proteinExistence type="predicted"/>
<keyword evidence="2" id="KW-1185">Reference proteome</keyword>
<reference evidence="1 2" key="1">
    <citation type="submission" date="2018-07" db="EMBL/GenBank/DDBJ databases">
        <title>Genome assembly of strain KB82.</title>
        <authorList>
            <person name="Kukolya J."/>
            <person name="Horvath B."/>
            <person name="Nagy I."/>
            <person name="Toth A."/>
        </authorList>
    </citation>
    <scope>NUCLEOTIDE SEQUENCE [LARGE SCALE GENOMIC DNA]</scope>
    <source>
        <strain evidence="1 2">Kb82</strain>
    </source>
</reference>
<evidence type="ECO:0000313" key="2">
    <source>
        <dbReference type="Proteomes" id="UP000640614"/>
    </source>
</evidence>
<protein>
    <recommendedName>
        <fullName evidence="3">Lipoprotein</fullName>
    </recommendedName>
</protein>
<dbReference type="EMBL" id="PRDM01000002">
    <property type="protein sequence ID" value="MBE8725795.1"/>
    <property type="molecule type" value="Genomic_DNA"/>
</dbReference>
<sequence length="210" mass="24776">MDNTKSVKKEKHTKKSIDTVFFDEKGDTIKSQTASLKNNYKLIIFPALDKNKEVINFRLINGKQDKTFLLADTFIANYRPYYEGIDFENYFALHSNGGGTSNYYFWLYDKQTGDEVLTDGSFKIQLDFDLKNELILYIDEDNDYNLFVYDVNRKTKTLVDIPKSFTDKQECTRNDYFEKTSYIKRVTADYYFIAFKNCSSSIEFRVKKNK</sequence>
<evidence type="ECO:0000313" key="1">
    <source>
        <dbReference type="EMBL" id="MBE8725795.1"/>
    </source>
</evidence>
<accession>A0ABR9TKC1</accession>
<gene>
    <name evidence="1" type="ORF">C4F50_12655</name>
</gene>
<organism evidence="1 2">
    <name type="scientific">Flavobacterium hungaricum</name>
    <dbReference type="NCBI Taxonomy" id="2082725"/>
    <lineage>
        <taxon>Bacteria</taxon>
        <taxon>Pseudomonadati</taxon>
        <taxon>Bacteroidota</taxon>
        <taxon>Flavobacteriia</taxon>
        <taxon>Flavobacteriales</taxon>
        <taxon>Flavobacteriaceae</taxon>
        <taxon>Flavobacterium</taxon>
    </lineage>
</organism>